<sequence length="82" mass="9181">MDLLIQQALEANIRAIVNMYELLEQLPNSNGTDQEKLDTREEILKALYELFMNLGLVPETSHTEISTIAAIINKLPGVDKIA</sequence>
<dbReference type="STRING" id="268407.PWYN_01040"/>
<proteinExistence type="predicted"/>
<comment type="caution">
    <text evidence="1">The sequence shown here is derived from an EMBL/GenBank/DDBJ whole genome shotgun (WGS) entry which is preliminary data.</text>
</comment>
<reference evidence="1 2" key="1">
    <citation type="submission" date="2014-08" db="EMBL/GenBank/DDBJ databases">
        <authorList>
            <person name="den Bakker H.C."/>
        </authorList>
    </citation>
    <scope>NUCLEOTIDE SEQUENCE [LARGE SCALE GENOMIC DNA]</scope>
    <source>
        <strain evidence="1 2">DSM 18334</strain>
    </source>
</reference>
<gene>
    <name evidence="1" type="ORF">PWYN_01040</name>
</gene>
<dbReference type="RefSeq" id="WP_036647454.1">
    <property type="nucleotide sequence ID" value="NZ_JQCR01000001.1"/>
</dbReference>
<protein>
    <submittedName>
        <fullName evidence="1">Uncharacterized protein</fullName>
    </submittedName>
</protein>
<dbReference type="Proteomes" id="UP000029734">
    <property type="component" value="Unassembled WGS sequence"/>
</dbReference>
<organism evidence="1 2">
    <name type="scientific">Paenibacillus wynnii</name>
    <dbReference type="NCBI Taxonomy" id="268407"/>
    <lineage>
        <taxon>Bacteria</taxon>
        <taxon>Bacillati</taxon>
        <taxon>Bacillota</taxon>
        <taxon>Bacilli</taxon>
        <taxon>Bacillales</taxon>
        <taxon>Paenibacillaceae</taxon>
        <taxon>Paenibacillus</taxon>
    </lineage>
</organism>
<dbReference type="AlphaFoldDB" id="A0A098MFI3"/>
<reference evidence="1 2" key="2">
    <citation type="submission" date="2014-10" db="EMBL/GenBank/DDBJ databases">
        <title>Comparative genomics of the Paenibacillus odorifer group.</title>
        <authorList>
            <person name="Tsai Y.-C."/>
            <person name="Martin N."/>
            <person name="Korlach J."/>
            <person name="Wiedmann M."/>
        </authorList>
    </citation>
    <scope>NUCLEOTIDE SEQUENCE [LARGE SCALE GENOMIC DNA]</scope>
    <source>
        <strain evidence="1 2">DSM 18334</strain>
    </source>
</reference>
<evidence type="ECO:0000313" key="2">
    <source>
        <dbReference type="Proteomes" id="UP000029734"/>
    </source>
</evidence>
<accession>A0A098MFI3</accession>
<evidence type="ECO:0000313" key="1">
    <source>
        <dbReference type="EMBL" id="KGE20796.1"/>
    </source>
</evidence>
<dbReference type="EMBL" id="JQCR01000001">
    <property type="protein sequence ID" value="KGE20796.1"/>
    <property type="molecule type" value="Genomic_DNA"/>
</dbReference>
<name>A0A098MFI3_9BACL</name>
<keyword evidence="2" id="KW-1185">Reference proteome</keyword>